<proteinExistence type="predicted"/>
<dbReference type="SUPFAM" id="SSF159501">
    <property type="entry name" value="EreA/ChaN-like"/>
    <property type="match status" value="1"/>
</dbReference>
<accession>A0A7Z1DTA7</accession>
<feature type="domain" description="Haem-binding uptake Tiki superfamily ChaN" evidence="2">
    <location>
        <begin position="52"/>
        <end position="261"/>
    </location>
</feature>
<dbReference type="PROSITE" id="PS51257">
    <property type="entry name" value="PROKAR_LIPOPROTEIN"/>
    <property type="match status" value="1"/>
</dbReference>
<feature type="chain" id="PRO_5031432848" description="Haem-binding uptake Tiki superfamily ChaN domain-containing protein" evidence="1">
    <location>
        <begin position="20"/>
        <end position="331"/>
    </location>
</feature>
<dbReference type="Gene3D" id="3.40.50.11550">
    <property type="match status" value="1"/>
</dbReference>
<reference evidence="3 4" key="1">
    <citation type="submission" date="2017-06" db="EMBL/GenBank/DDBJ databases">
        <title>Draft genome sequence of the halophilic bacterium Marinobacter vinifirmus FB1.</title>
        <authorList>
            <person name="Stepanov V.G."/>
            <person name="Roberts D.J."/>
            <person name="Fox G.E."/>
        </authorList>
    </citation>
    <scope>NUCLEOTIDE SEQUENCE [LARGE SCALE GENOMIC DNA]</scope>
    <source>
        <strain evidence="3 4">FB1</strain>
    </source>
</reference>
<sequence length="331" mass="37002">MKPLFASLLLTLATVTGCAAVPADNIPARPGSQYDAVVVAAKNDTPVTVEELARQLADTDIVVIGEYHGHHASHLLQARLQQALYRQNPAQILSMEQFNLDHQAAVDAYLAGTTGETEMLEDANAWDNYKASYRPLVEFARQHQLPVIAANAPADTVRCVGREGKAYLDRLPEAQRSALPQQAFLDTPEYRDKFIDAISGSHGTEQAELSGRMLNTYQAQLLRDNTMAHRMVEALRNRPGHQLVHTTGTFHSEQRLGTVAVLEQRAPELDITVISPVEWPANEADMPLAKHRHKGDYLYFIQPMPREFRDPEREREAMQARFGQRTTTNCD</sequence>
<organism evidence="3 4">
    <name type="scientific">Marinobacter vinifirmus</name>
    <dbReference type="NCBI Taxonomy" id="355591"/>
    <lineage>
        <taxon>Bacteria</taxon>
        <taxon>Pseudomonadati</taxon>
        <taxon>Pseudomonadota</taxon>
        <taxon>Gammaproteobacteria</taxon>
        <taxon>Pseudomonadales</taxon>
        <taxon>Marinobacteraceae</taxon>
        <taxon>Marinobacter</taxon>
    </lineage>
</organism>
<feature type="signal peptide" evidence="1">
    <location>
        <begin position="1"/>
        <end position="19"/>
    </location>
</feature>
<evidence type="ECO:0000256" key="1">
    <source>
        <dbReference type="SAM" id="SignalP"/>
    </source>
</evidence>
<keyword evidence="1" id="KW-0732">Signal</keyword>
<protein>
    <recommendedName>
        <fullName evidence="2">Haem-binding uptake Tiki superfamily ChaN domain-containing protein</fullName>
    </recommendedName>
</protein>
<evidence type="ECO:0000313" key="4">
    <source>
        <dbReference type="Proteomes" id="UP000216984"/>
    </source>
</evidence>
<evidence type="ECO:0000313" key="3">
    <source>
        <dbReference type="EMBL" id="OZC35523.1"/>
    </source>
</evidence>
<keyword evidence="4" id="KW-1185">Reference proteome</keyword>
<comment type="caution">
    <text evidence="3">The sequence shown here is derived from an EMBL/GenBank/DDBJ whole genome shotgun (WGS) entry which is preliminary data.</text>
</comment>
<dbReference type="InterPro" id="IPR007314">
    <property type="entry name" value="Cofac_haem-bd_dom"/>
</dbReference>
<dbReference type="CDD" id="cd14727">
    <property type="entry name" value="ChanN-like"/>
    <property type="match status" value="1"/>
</dbReference>
<dbReference type="EMBL" id="NEFY01000009">
    <property type="protein sequence ID" value="OZC35523.1"/>
    <property type="molecule type" value="Genomic_DNA"/>
</dbReference>
<dbReference type="RefSeq" id="WP_244177382.1">
    <property type="nucleotide sequence ID" value="NZ_NEFY01000009.1"/>
</dbReference>
<name>A0A7Z1DTA7_9GAMM</name>
<dbReference type="Pfam" id="PF04187">
    <property type="entry name" value="Cofac_haem_bdg"/>
    <property type="match status" value="1"/>
</dbReference>
<evidence type="ECO:0000259" key="2">
    <source>
        <dbReference type="Pfam" id="PF04187"/>
    </source>
</evidence>
<dbReference type="Proteomes" id="UP000216984">
    <property type="component" value="Unassembled WGS sequence"/>
</dbReference>
<gene>
    <name evidence="3" type="ORF">B9Q17_00320</name>
</gene>
<dbReference type="AlphaFoldDB" id="A0A7Z1DTA7"/>